<sequence length="328" mass="35293">MYSLIAIILIFLGVAFVAERKQQAAQEKVPTVGVLQLLSHPALDAINRGIDDSIKAHGYKPGKDIHIDFQNAQGDQSNLQSMSARFVNEHVNVAIGIATPSGQALANATHKIPVVLGAVTNPEGAKLVKTNEHPGGNVTGVSDHPPLEKQLRLIKQLTPNLKTLGIIYTSSDDSAATQYRQFKALCEKQHIALKTYTIASTNDVNQVSQTMANEVDAVYVPTDNTIASAMQTLVKNTNAKKIPVFPGADTMVKQGGLATYSINQYKLGRHTGDMAVAILRHKAKPANTPIDFVTDSDLTVNLKAAKELGITVPQSLINEASKKGELYK</sequence>
<keyword evidence="2" id="KW-1185">Reference proteome</keyword>
<dbReference type="PATRIC" id="fig|348151.3.peg.1405"/>
<dbReference type="STRING" id="348151.IV55_GL001366"/>
<reference evidence="1 2" key="1">
    <citation type="journal article" date="2015" name="Genome Announc.">
        <title>Expanding the biotechnology potential of lactobacilli through comparative genomics of 213 strains and associated genera.</title>
        <authorList>
            <person name="Sun Z."/>
            <person name="Harris H.M."/>
            <person name="McCann A."/>
            <person name="Guo C."/>
            <person name="Argimon S."/>
            <person name="Zhang W."/>
            <person name="Yang X."/>
            <person name="Jeffery I.B."/>
            <person name="Cooney J.C."/>
            <person name="Kagawa T.F."/>
            <person name="Liu W."/>
            <person name="Song Y."/>
            <person name="Salvetti E."/>
            <person name="Wrobel A."/>
            <person name="Rasinkangas P."/>
            <person name="Parkhill J."/>
            <person name="Rea M.C."/>
            <person name="O'Sullivan O."/>
            <person name="Ritari J."/>
            <person name="Douillard F.P."/>
            <person name="Paul Ross R."/>
            <person name="Yang R."/>
            <person name="Briner A.E."/>
            <person name="Felis G.E."/>
            <person name="de Vos W.M."/>
            <person name="Barrangou R."/>
            <person name="Klaenhammer T.R."/>
            <person name="Caufield P.W."/>
            <person name="Cui Y."/>
            <person name="Zhang H."/>
            <person name="O'Toole P.W."/>
        </authorList>
    </citation>
    <scope>NUCLEOTIDE SEQUENCE [LARGE SCALE GENOMIC DNA]</scope>
    <source>
        <strain evidence="1 2">DSM 22696</strain>
    </source>
</reference>
<dbReference type="CDD" id="cd06325">
    <property type="entry name" value="PBP1_ABC_unchar_transporter"/>
    <property type="match status" value="1"/>
</dbReference>
<dbReference type="InterPro" id="IPR047776">
    <property type="entry name" value="ABC_SBP_TrpX-like"/>
</dbReference>
<dbReference type="Pfam" id="PF04392">
    <property type="entry name" value="ABC_sub_bind"/>
    <property type="match status" value="1"/>
</dbReference>
<dbReference type="EMBL" id="JQCB01000004">
    <property type="protein sequence ID" value="KRN96400.1"/>
    <property type="molecule type" value="Genomic_DNA"/>
</dbReference>
<dbReference type="PANTHER" id="PTHR35271">
    <property type="entry name" value="ABC TRANSPORTER, SUBSTRATE-BINDING LIPOPROTEIN-RELATED"/>
    <property type="match status" value="1"/>
</dbReference>
<dbReference type="InterPro" id="IPR007487">
    <property type="entry name" value="ABC_transpt-TYRBP-like"/>
</dbReference>
<dbReference type="PANTHER" id="PTHR35271:SF1">
    <property type="entry name" value="ABC TRANSPORTER, SUBSTRATE-BINDING LIPOPROTEIN"/>
    <property type="match status" value="1"/>
</dbReference>
<dbReference type="InterPro" id="IPR028082">
    <property type="entry name" value="Peripla_BP_I"/>
</dbReference>
<name>A0A0R2L4U1_9LACO</name>
<dbReference type="NCBIfam" id="NF041285">
    <property type="entry name" value="ABC_SBP_TrpX"/>
    <property type="match status" value="1"/>
</dbReference>
<evidence type="ECO:0000313" key="2">
    <source>
        <dbReference type="Proteomes" id="UP000051139"/>
    </source>
</evidence>
<dbReference type="Gene3D" id="3.40.50.2300">
    <property type="match status" value="2"/>
</dbReference>
<accession>A0A0R2L4U1</accession>
<comment type="caution">
    <text evidence="1">The sequence shown here is derived from an EMBL/GenBank/DDBJ whole genome shotgun (WGS) entry which is preliminary data.</text>
</comment>
<gene>
    <name evidence="1" type="ORF">IV55_GL001366</name>
</gene>
<dbReference type="AlphaFoldDB" id="A0A0R2L4U1"/>
<dbReference type="Proteomes" id="UP000051139">
    <property type="component" value="Unassembled WGS sequence"/>
</dbReference>
<protein>
    <submittedName>
        <fullName evidence="1">ABC-type uncharacterized transport system, periplasmic component</fullName>
    </submittedName>
</protein>
<dbReference type="SUPFAM" id="SSF53822">
    <property type="entry name" value="Periplasmic binding protein-like I"/>
    <property type="match status" value="1"/>
</dbReference>
<proteinExistence type="predicted"/>
<evidence type="ECO:0000313" key="1">
    <source>
        <dbReference type="EMBL" id="KRN96400.1"/>
    </source>
</evidence>
<organism evidence="1 2">
    <name type="scientific">Furfurilactobacillus siliginis</name>
    <dbReference type="NCBI Taxonomy" id="348151"/>
    <lineage>
        <taxon>Bacteria</taxon>
        <taxon>Bacillati</taxon>
        <taxon>Bacillota</taxon>
        <taxon>Bacilli</taxon>
        <taxon>Lactobacillales</taxon>
        <taxon>Lactobacillaceae</taxon>
        <taxon>Furfurilactobacillus</taxon>
    </lineage>
</organism>